<feature type="transmembrane region" description="Helical" evidence="5">
    <location>
        <begin position="379"/>
        <end position="398"/>
    </location>
</feature>
<dbReference type="InterPro" id="IPR013057">
    <property type="entry name" value="AA_transpt_TM"/>
</dbReference>
<dbReference type="AlphaFoldDB" id="A0AAJ6YNK5"/>
<feature type="transmembrane region" description="Helical" evidence="5">
    <location>
        <begin position="156"/>
        <end position="181"/>
    </location>
</feature>
<feature type="transmembrane region" description="Helical" evidence="5">
    <location>
        <begin position="261"/>
        <end position="281"/>
    </location>
</feature>
<feature type="transmembrane region" description="Helical" evidence="5">
    <location>
        <begin position="405"/>
        <end position="425"/>
    </location>
</feature>
<organism evidence="7 8">
    <name type="scientific">Ceratosolen solmsi marchali</name>
    <dbReference type="NCBI Taxonomy" id="326594"/>
    <lineage>
        <taxon>Eukaryota</taxon>
        <taxon>Metazoa</taxon>
        <taxon>Ecdysozoa</taxon>
        <taxon>Arthropoda</taxon>
        <taxon>Hexapoda</taxon>
        <taxon>Insecta</taxon>
        <taxon>Pterygota</taxon>
        <taxon>Neoptera</taxon>
        <taxon>Endopterygota</taxon>
        <taxon>Hymenoptera</taxon>
        <taxon>Apocrita</taxon>
        <taxon>Proctotrupomorpha</taxon>
        <taxon>Chalcidoidea</taxon>
        <taxon>Agaonidae</taxon>
        <taxon>Agaoninae</taxon>
        <taxon>Ceratosolen</taxon>
    </lineage>
</organism>
<evidence type="ECO:0000256" key="1">
    <source>
        <dbReference type="ARBA" id="ARBA00004141"/>
    </source>
</evidence>
<accession>A0AAJ6YNK5</accession>
<feature type="transmembrane region" description="Helical" evidence="5">
    <location>
        <begin position="341"/>
        <end position="359"/>
    </location>
</feature>
<keyword evidence="2 5" id="KW-0812">Transmembrane</keyword>
<sequence length="482" mass="53152">MVEENHKAPTELDTFLPQDGSNLKDGVLTAKYKVQVVPRDVETAIRDAKNFDPFTERKVPNPTTDCDTLTHLLKASLGTGILAMPVAFRSAGLVVGVLATILVAFVCTHCAYILVKCAHVLYFKTRRTEMSFADVAETAFASGPKWARPFAAPSRYLIQISLFITYYGTCSVYAVIVAANFKQIIDHYLGYGVDERLVISLLLVPMILLSWIPNLKYLAPVSMVANVFMGTGLGITFYYLVKDMKPIDREQIPFMANVSEFPNFFSITIFAMEAIGVVMPLENNMKTPQNFIGICGVLNKGMSGVTLIYILLGFLGYVRYGNNTCDSITLNLPIAEIPAQIVKVFIALAVYCTFGLQFYVCLDIAWTGIKDRFQKKPLLANYILRTVLVTGSVLLAVAVPTIGPFIGLIGAFCFSILGLLVPVFIETVTYWDIGFGRFNWVAMKNVIICVIGLLALVFGSRSAIAEIIGLYSSDEQKKCNVE</sequence>
<evidence type="ECO:0000313" key="7">
    <source>
        <dbReference type="Proteomes" id="UP000695007"/>
    </source>
</evidence>
<evidence type="ECO:0000256" key="3">
    <source>
        <dbReference type="ARBA" id="ARBA00022989"/>
    </source>
</evidence>
<dbReference type="KEGG" id="csol:105365023"/>
<dbReference type="PANTHER" id="PTHR22950:SF154">
    <property type="entry name" value="PROTON-COUPLED AMINO ACID TRANSPORTER-LIKE PROTEIN PATHETIC"/>
    <property type="match status" value="1"/>
</dbReference>
<dbReference type="RefSeq" id="XP_011501379.1">
    <property type="nucleotide sequence ID" value="XM_011503077.1"/>
</dbReference>
<dbReference type="Pfam" id="PF01490">
    <property type="entry name" value="Aa_trans"/>
    <property type="match status" value="1"/>
</dbReference>
<proteinExistence type="predicted"/>
<keyword evidence="3 5" id="KW-1133">Transmembrane helix</keyword>
<dbReference type="Proteomes" id="UP000695007">
    <property type="component" value="Unplaced"/>
</dbReference>
<feature type="transmembrane region" description="Helical" evidence="5">
    <location>
        <begin position="301"/>
        <end position="320"/>
    </location>
</feature>
<gene>
    <name evidence="8" type="primary">LOC105365023</name>
</gene>
<feature type="domain" description="Amino acid transporter transmembrane" evidence="6">
    <location>
        <begin position="67"/>
        <end position="463"/>
    </location>
</feature>
<dbReference type="PANTHER" id="PTHR22950">
    <property type="entry name" value="AMINO ACID TRANSPORTER"/>
    <property type="match status" value="1"/>
</dbReference>
<dbReference type="CTD" id="39106"/>
<evidence type="ECO:0000259" key="6">
    <source>
        <dbReference type="Pfam" id="PF01490"/>
    </source>
</evidence>
<evidence type="ECO:0000313" key="8">
    <source>
        <dbReference type="RefSeq" id="XP_011501379.1"/>
    </source>
</evidence>
<protein>
    <submittedName>
        <fullName evidence="8">Proton-coupled amino acid transporter 1</fullName>
    </submittedName>
</protein>
<feature type="transmembrane region" description="Helical" evidence="5">
    <location>
        <begin position="91"/>
        <end position="115"/>
    </location>
</feature>
<keyword evidence="7" id="KW-1185">Reference proteome</keyword>
<dbReference type="GeneID" id="105365023"/>
<dbReference type="GO" id="GO:0005774">
    <property type="term" value="C:vacuolar membrane"/>
    <property type="evidence" value="ECO:0007669"/>
    <property type="project" value="TreeGrafter"/>
</dbReference>
<name>A0AAJ6YNK5_9HYME</name>
<dbReference type="GO" id="GO:0015179">
    <property type="term" value="F:L-amino acid transmembrane transporter activity"/>
    <property type="evidence" value="ECO:0007669"/>
    <property type="project" value="TreeGrafter"/>
</dbReference>
<keyword evidence="4 5" id="KW-0472">Membrane</keyword>
<evidence type="ECO:0000256" key="2">
    <source>
        <dbReference type="ARBA" id="ARBA00022692"/>
    </source>
</evidence>
<evidence type="ECO:0000256" key="4">
    <source>
        <dbReference type="ARBA" id="ARBA00023136"/>
    </source>
</evidence>
<feature type="transmembrane region" description="Helical" evidence="5">
    <location>
        <begin position="218"/>
        <end position="241"/>
    </location>
</feature>
<reference evidence="8" key="1">
    <citation type="submission" date="2025-08" db="UniProtKB">
        <authorList>
            <consortium name="RefSeq"/>
        </authorList>
    </citation>
    <scope>IDENTIFICATION</scope>
</reference>
<evidence type="ECO:0000256" key="5">
    <source>
        <dbReference type="SAM" id="Phobius"/>
    </source>
</evidence>
<feature type="transmembrane region" description="Helical" evidence="5">
    <location>
        <begin position="193"/>
        <end position="212"/>
    </location>
</feature>
<comment type="subcellular location">
    <subcellularLocation>
        <location evidence="1">Membrane</location>
        <topology evidence="1">Multi-pass membrane protein</topology>
    </subcellularLocation>
</comment>
<feature type="transmembrane region" description="Helical" evidence="5">
    <location>
        <begin position="437"/>
        <end position="458"/>
    </location>
</feature>